<proteinExistence type="predicted"/>
<comment type="caution">
    <text evidence="5">The sequence shown here is derived from an EMBL/GenBank/DDBJ whole genome shotgun (WGS) entry which is preliminary data.</text>
</comment>
<keyword evidence="6" id="KW-1185">Reference proteome</keyword>
<dbReference type="InterPro" id="IPR028250">
    <property type="entry name" value="DsbDN"/>
</dbReference>
<keyword evidence="2" id="KW-1133">Transmembrane helix</keyword>
<keyword evidence="2" id="KW-0812">Transmembrane</keyword>
<feature type="chain" id="PRO_5045600102" evidence="3">
    <location>
        <begin position="18"/>
        <end position="631"/>
    </location>
</feature>
<dbReference type="SUPFAM" id="SSF52833">
    <property type="entry name" value="Thioredoxin-like"/>
    <property type="match status" value="1"/>
</dbReference>
<feature type="transmembrane region" description="Helical" evidence="2">
    <location>
        <begin position="404"/>
        <end position="428"/>
    </location>
</feature>
<name>A0ABQ6A7G9_9PROT</name>
<dbReference type="PANTHER" id="PTHR32234:SF3">
    <property type="entry name" value="SUPPRESSION OF COPPER SENSITIVITY PROTEIN"/>
    <property type="match status" value="1"/>
</dbReference>
<feature type="transmembrane region" description="Helical" evidence="2">
    <location>
        <begin position="296"/>
        <end position="327"/>
    </location>
</feature>
<protein>
    <submittedName>
        <fullName evidence="5">Thiol:disulfide interchange protein DsbD</fullName>
    </submittedName>
</protein>
<evidence type="ECO:0000313" key="5">
    <source>
        <dbReference type="EMBL" id="GLR67652.1"/>
    </source>
</evidence>
<feature type="domain" description="Thiol:disulfide interchange protein DsbD N-terminal" evidence="4">
    <location>
        <begin position="38"/>
        <end position="138"/>
    </location>
</feature>
<sequence length="631" mass="65216">MRALLLLFLLLPGLAFGAASNVFTTPRDSVRLISASNTGPDVQLALQFQLAPGWHIYWSNPGDAGFPPGITAAAPASFGPLGFPPPELFHQGPVTAYVLPGNVLLPFMAHNAGPAITASAAWLVCANICIPEHATFTLPLTGGPAPEAALFTGPKTIASPFPATIAPDGTLTLTGPTAAQVAAAHFFPAAPGMLENGAPQPLAFTATGLTLGLTLLPGHPPITGLLELTDPSGATQSLTLAPAPGPAPIHPPYLLLAFLGGLILNFMPCVFPILAMKAVLMSRLGGVDTKIRHEAFGYTFGVLATMLAMGATLLALRALGAAAGWGFQFQSPIFVALIAWVIFALTLNLAGLFVLSAPAALGRLPVQHSISTGALAVIVATPCSAPFMGTAVAAALAAPPLTALGIFLSLGLGLAAPFLMLASIPRLARLIPRPGPWMLYLQRALAIPMAATFAWLAWVLFHQTGMQGFLLLLLGAAILALALIRKPLRPLALALLLLLPLLRTQAAAPALTLPGAMPYTAARLAQLRAAKTPVFIDLTAAWCVTCLVNEATTLKNPSVKAAFAATRTALLIGDWTNKNPAVTALLAANHRDGVPLYLYYAPGAATPLILPQILRPDAVQSALGLSGKLGY</sequence>
<dbReference type="EMBL" id="BSOS01000067">
    <property type="protein sequence ID" value="GLR67652.1"/>
    <property type="molecule type" value="Genomic_DNA"/>
</dbReference>
<feature type="transmembrane region" description="Helical" evidence="2">
    <location>
        <begin position="440"/>
        <end position="461"/>
    </location>
</feature>
<feature type="transmembrane region" description="Helical" evidence="2">
    <location>
        <begin position="491"/>
        <end position="511"/>
    </location>
</feature>
<dbReference type="PANTHER" id="PTHR32234">
    <property type="entry name" value="THIOL:DISULFIDE INTERCHANGE PROTEIN DSBD"/>
    <property type="match status" value="1"/>
</dbReference>
<dbReference type="InterPro" id="IPR035671">
    <property type="entry name" value="DsbD_gamma"/>
</dbReference>
<feature type="transmembrane region" description="Helical" evidence="2">
    <location>
        <begin position="373"/>
        <end position="398"/>
    </location>
</feature>
<evidence type="ECO:0000259" key="4">
    <source>
        <dbReference type="Pfam" id="PF11412"/>
    </source>
</evidence>
<feature type="transmembrane region" description="Helical" evidence="2">
    <location>
        <begin position="253"/>
        <end position="275"/>
    </location>
</feature>
<feature type="transmembrane region" description="Helical" evidence="2">
    <location>
        <begin position="333"/>
        <end position="361"/>
    </location>
</feature>
<feature type="transmembrane region" description="Helical" evidence="2">
    <location>
        <begin position="467"/>
        <end position="484"/>
    </location>
</feature>
<dbReference type="PROSITE" id="PS00194">
    <property type="entry name" value="THIOREDOXIN_1"/>
    <property type="match status" value="1"/>
</dbReference>
<dbReference type="Pfam" id="PF13899">
    <property type="entry name" value="Thioredoxin_7"/>
    <property type="match status" value="1"/>
</dbReference>
<evidence type="ECO:0000256" key="1">
    <source>
        <dbReference type="ARBA" id="ARBA00023284"/>
    </source>
</evidence>
<keyword evidence="2" id="KW-0472">Membrane</keyword>
<evidence type="ECO:0000256" key="2">
    <source>
        <dbReference type="SAM" id="Phobius"/>
    </source>
</evidence>
<dbReference type="RefSeq" id="WP_284258398.1">
    <property type="nucleotide sequence ID" value="NZ_BSOS01000067.1"/>
</dbReference>
<evidence type="ECO:0000313" key="6">
    <source>
        <dbReference type="Proteomes" id="UP001156641"/>
    </source>
</evidence>
<organism evidence="5 6">
    <name type="scientific">Acidocella aquatica</name>
    <dbReference type="NCBI Taxonomy" id="1922313"/>
    <lineage>
        <taxon>Bacteria</taxon>
        <taxon>Pseudomonadati</taxon>
        <taxon>Pseudomonadota</taxon>
        <taxon>Alphaproteobacteria</taxon>
        <taxon>Acetobacterales</taxon>
        <taxon>Acidocellaceae</taxon>
        <taxon>Acidocella</taxon>
    </lineage>
</organism>
<dbReference type="Pfam" id="PF11412">
    <property type="entry name" value="DsbD_N"/>
    <property type="match status" value="1"/>
</dbReference>
<keyword evidence="3" id="KW-0732">Signal</keyword>
<dbReference type="Proteomes" id="UP001156641">
    <property type="component" value="Unassembled WGS sequence"/>
</dbReference>
<reference evidence="6" key="1">
    <citation type="journal article" date="2019" name="Int. J. Syst. Evol. Microbiol.">
        <title>The Global Catalogue of Microorganisms (GCM) 10K type strain sequencing project: providing services to taxonomists for standard genome sequencing and annotation.</title>
        <authorList>
            <consortium name="The Broad Institute Genomics Platform"/>
            <consortium name="The Broad Institute Genome Sequencing Center for Infectious Disease"/>
            <person name="Wu L."/>
            <person name="Ma J."/>
        </authorList>
    </citation>
    <scope>NUCLEOTIDE SEQUENCE [LARGE SCALE GENOMIC DNA]</scope>
    <source>
        <strain evidence="6">NBRC 112502</strain>
    </source>
</reference>
<gene>
    <name evidence="5" type="ORF">GCM10010909_23330</name>
</gene>
<evidence type="ECO:0000256" key="3">
    <source>
        <dbReference type="SAM" id="SignalP"/>
    </source>
</evidence>
<dbReference type="CDD" id="cd02953">
    <property type="entry name" value="DsbDgamma"/>
    <property type="match status" value="1"/>
</dbReference>
<keyword evidence="1" id="KW-0676">Redox-active center</keyword>
<dbReference type="Gene3D" id="3.40.30.10">
    <property type="entry name" value="Glutaredoxin"/>
    <property type="match status" value="1"/>
</dbReference>
<dbReference type="InterPro" id="IPR017937">
    <property type="entry name" value="Thioredoxin_CS"/>
</dbReference>
<dbReference type="InterPro" id="IPR036249">
    <property type="entry name" value="Thioredoxin-like_sf"/>
</dbReference>
<feature type="signal peptide" evidence="3">
    <location>
        <begin position="1"/>
        <end position="17"/>
    </location>
</feature>
<accession>A0ABQ6A7G9</accession>